<evidence type="ECO:0000256" key="1">
    <source>
        <dbReference type="ARBA" id="ARBA00022801"/>
    </source>
</evidence>
<dbReference type="InterPro" id="IPR042001">
    <property type="entry name" value="Sortase_F"/>
</dbReference>
<dbReference type="SUPFAM" id="SSF63817">
    <property type="entry name" value="Sortase"/>
    <property type="match status" value="1"/>
</dbReference>
<feature type="transmembrane region" description="Helical" evidence="2">
    <location>
        <begin position="36"/>
        <end position="59"/>
    </location>
</feature>
<proteinExistence type="predicted"/>
<keyword evidence="1" id="KW-0378">Hydrolase</keyword>
<dbReference type="NCBIfam" id="NF033748">
    <property type="entry name" value="class_F_sortase"/>
    <property type="match status" value="1"/>
</dbReference>
<keyword evidence="2" id="KW-1133">Transmembrane helix</keyword>
<name>A0ABV6V2J3_9ACTN</name>
<dbReference type="RefSeq" id="WP_380501243.1">
    <property type="nucleotide sequence ID" value="NZ_JBHEZX010000001.1"/>
</dbReference>
<organism evidence="3 4">
    <name type="scientific">Streptacidiphilus alkalitolerans</name>
    <dbReference type="NCBI Taxonomy" id="3342712"/>
    <lineage>
        <taxon>Bacteria</taxon>
        <taxon>Bacillati</taxon>
        <taxon>Actinomycetota</taxon>
        <taxon>Actinomycetes</taxon>
        <taxon>Kitasatosporales</taxon>
        <taxon>Streptomycetaceae</taxon>
        <taxon>Streptacidiphilus</taxon>
    </lineage>
</organism>
<evidence type="ECO:0000256" key="2">
    <source>
        <dbReference type="SAM" id="Phobius"/>
    </source>
</evidence>
<dbReference type="EMBL" id="JBHEZX010000001">
    <property type="protein sequence ID" value="MFC1407908.1"/>
    <property type="molecule type" value="Genomic_DNA"/>
</dbReference>
<keyword evidence="2" id="KW-0812">Transmembrane</keyword>
<dbReference type="InterPro" id="IPR023365">
    <property type="entry name" value="Sortase_dom-sf"/>
</dbReference>
<evidence type="ECO:0000313" key="4">
    <source>
        <dbReference type="Proteomes" id="UP001592582"/>
    </source>
</evidence>
<keyword evidence="4" id="KW-1185">Reference proteome</keyword>
<comment type="caution">
    <text evidence="3">The sequence shown here is derived from an EMBL/GenBank/DDBJ whole genome shotgun (WGS) entry which is preliminary data.</text>
</comment>
<keyword evidence="2" id="KW-0472">Membrane</keyword>
<reference evidence="3 4" key="1">
    <citation type="submission" date="2024-09" db="EMBL/GenBank/DDBJ databases">
        <authorList>
            <person name="Lee S.D."/>
        </authorList>
    </citation>
    <scope>NUCLEOTIDE SEQUENCE [LARGE SCALE GENOMIC DNA]</scope>
    <source>
        <strain evidence="3 4">N1-1</strain>
    </source>
</reference>
<dbReference type="CDD" id="cd05829">
    <property type="entry name" value="Sortase_F"/>
    <property type="match status" value="1"/>
</dbReference>
<protein>
    <submittedName>
        <fullName evidence="3">Class F sortase</fullName>
    </submittedName>
</protein>
<sequence>MSTSMSSGGCSPAGWRVGRQPPLLRAVLRLCVRPGFWFAVAAACVAWGLISVSTISGTLTTTAGLPHRLVAPQIPEGAFAAVPGPARSAAAIAAPVRLRIPAIGVDASVGTVTINPAGALKPPPSDTNAGWWPGSPSPGAVGAAVIVGHLDSRTGPAVFAGLSMLKPGDNVLVQHTDGSTAVFQVRRLDVLPKSRFPTAEVYGRTANAQLRLITCGGTYDRVTQTYLSNLVVFADLVSTTATAPRW</sequence>
<dbReference type="Gene3D" id="2.40.260.10">
    <property type="entry name" value="Sortase"/>
    <property type="match status" value="1"/>
</dbReference>
<dbReference type="InterPro" id="IPR005754">
    <property type="entry name" value="Sortase"/>
</dbReference>
<accession>A0ABV6V2J3</accession>
<gene>
    <name evidence="3" type="ORF">ACEZDG_01290</name>
</gene>
<dbReference type="Proteomes" id="UP001592582">
    <property type="component" value="Unassembled WGS sequence"/>
</dbReference>
<dbReference type="Pfam" id="PF04203">
    <property type="entry name" value="Sortase"/>
    <property type="match status" value="1"/>
</dbReference>
<evidence type="ECO:0000313" key="3">
    <source>
        <dbReference type="EMBL" id="MFC1407908.1"/>
    </source>
</evidence>